<comment type="caution">
    <text evidence="1">The sequence shown here is derived from an EMBL/GenBank/DDBJ whole genome shotgun (WGS) entry which is preliminary data.</text>
</comment>
<evidence type="ECO:0000313" key="2">
    <source>
        <dbReference type="Proteomes" id="UP001172386"/>
    </source>
</evidence>
<proteinExistence type="predicted"/>
<protein>
    <submittedName>
        <fullName evidence="1">Uncharacterized protein</fullName>
    </submittedName>
</protein>
<sequence>MELLTEAPRPSAFVPLSEHQSTTPVSFHSGPAVLHYYSDRCQVIVLEEELQNAPVLLNLVTKASAPAHSNERESADDANGHNPAQKTLEEIDIWVTSDKLLLYSNPHEIGVSIPYPTISLHAIQSLPAPAATEPQSQGLYMQLIPSSPSQDDDEPPDTISMTIIPTASAPPAPAAPTSSQDDAVETEDKPEQTPVMALFTALSDCSNLHPDPIDPDEDDESRLMQAGLALPGTSDGSLPPPMPGSGGWITAENMHEFIDEDGNFIEDDDQMDVVGETTEELGPGAGTVRSHPDSNNDASEDSKWQRTS</sequence>
<dbReference type="EMBL" id="JAPDRQ010000075">
    <property type="protein sequence ID" value="KAJ9656597.1"/>
    <property type="molecule type" value="Genomic_DNA"/>
</dbReference>
<evidence type="ECO:0000313" key="1">
    <source>
        <dbReference type="EMBL" id="KAJ9656597.1"/>
    </source>
</evidence>
<reference evidence="1" key="1">
    <citation type="submission" date="2022-10" db="EMBL/GenBank/DDBJ databases">
        <title>Culturing micro-colonial fungi from biological soil crusts in the Mojave desert and describing Neophaeococcomyces mojavensis, and introducing the new genera and species Taxawa tesnikishii.</title>
        <authorList>
            <person name="Kurbessoian T."/>
            <person name="Stajich J.E."/>
        </authorList>
    </citation>
    <scope>NUCLEOTIDE SEQUENCE</scope>
    <source>
        <strain evidence="1">JES_112</strain>
    </source>
</reference>
<keyword evidence="2" id="KW-1185">Reference proteome</keyword>
<name>A0ACC3A7N6_9EURO</name>
<accession>A0ACC3A7N6</accession>
<dbReference type="Proteomes" id="UP001172386">
    <property type="component" value="Unassembled WGS sequence"/>
</dbReference>
<gene>
    <name evidence="1" type="ORF">H2198_004831</name>
</gene>
<organism evidence="1 2">
    <name type="scientific">Neophaeococcomyces mojaviensis</name>
    <dbReference type="NCBI Taxonomy" id="3383035"/>
    <lineage>
        <taxon>Eukaryota</taxon>
        <taxon>Fungi</taxon>
        <taxon>Dikarya</taxon>
        <taxon>Ascomycota</taxon>
        <taxon>Pezizomycotina</taxon>
        <taxon>Eurotiomycetes</taxon>
        <taxon>Chaetothyriomycetidae</taxon>
        <taxon>Chaetothyriales</taxon>
        <taxon>Chaetothyriales incertae sedis</taxon>
        <taxon>Neophaeococcomyces</taxon>
    </lineage>
</organism>